<dbReference type="Gene3D" id="1.10.510.10">
    <property type="entry name" value="Transferase(Phosphotransferase) domain 1"/>
    <property type="match status" value="1"/>
</dbReference>
<dbReference type="InterPro" id="IPR008271">
    <property type="entry name" value="Ser/Thr_kinase_AS"/>
</dbReference>
<dbReference type="EMBL" id="AMGX01000020">
    <property type="protein sequence ID" value="EXJ66422.1"/>
    <property type="molecule type" value="Genomic_DNA"/>
</dbReference>
<dbReference type="PROSITE" id="PS00108">
    <property type="entry name" value="PROTEIN_KINASE_ST"/>
    <property type="match status" value="1"/>
</dbReference>
<feature type="compositionally biased region" description="Gly residues" evidence="6">
    <location>
        <begin position="653"/>
        <end position="663"/>
    </location>
</feature>
<dbReference type="GeneID" id="19195267"/>
<feature type="compositionally biased region" description="Polar residues" evidence="6">
    <location>
        <begin position="541"/>
        <end position="550"/>
    </location>
</feature>
<dbReference type="PANTHER" id="PTHR43671">
    <property type="entry name" value="SERINE/THREONINE-PROTEIN KINASE NEK"/>
    <property type="match status" value="1"/>
</dbReference>
<keyword evidence="9" id="KW-1185">Reference proteome</keyword>
<gene>
    <name evidence="8" type="ORF">A1O5_10574</name>
</gene>
<feature type="compositionally biased region" description="Low complexity" evidence="6">
    <location>
        <begin position="673"/>
        <end position="687"/>
    </location>
</feature>
<dbReference type="RefSeq" id="XP_007749340.1">
    <property type="nucleotide sequence ID" value="XM_007751150.1"/>
</dbReference>
<evidence type="ECO:0000256" key="1">
    <source>
        <dbReference type="ARBA" id="ARBA00012513"/>
    </source>
</evidence>
<dbReference type="OrthoDB" id="4159521at2759"/>
<evidence type="ECO:0000313" key="9">
    <source>
        <dbReference type="Proteomes" id="UP000019471"/>
    </source>
</evidence>
<dbReference type="PROSITE" id="PS50011">
    <property type="entry name" value="PROTEIN_KINASE_DOM"/>
    <property type="match status" value="1"/>
</dbReference>
<dbReference type="GO" id="GO:0005524">
    <property type="term" value="F:ATP binding"/>
    <property type="evidence" value="ECO:0007669"/>
    <property type="project" value="UniProtKB-KW"/>
</dbReference>
<evidence type="ECO:0000256" key="2">
    <source>
        <dbReference type="ARBA" id="ARBA00022679"/>
    </source>
</evidence>
<evidence type="ECO:0000256" key="5">
    <source>
        <dbReference type="ARBA" id="ARBA00022840"/>
    </source>
</evidence>
<dbReference type="GO" id="GO:0004674">
    <property type="term" value="F:protein serine/threonine kinase activity"/>
    <property type="evidence" value="ECO:0007669"/>
    <property type="project" value="UniProtKB-KW"/>
</dbReference>
<evidence type="ECO:0000259" key="7">
    <source>
        <dbReference type="PROSITE" id="PS50011"/>
    </source>
</evidence>
<evidence type="ECO:0000313" key="8">
    <source>
        <dbReference type="EMBL" id="EXJ66422.1"/>
    </source>
</evidence>
<keyword evidence="3" id="KW-0547">Nucleotide-binding</keyword>
<comment type="caution">
    <text evidence="8">The sequence shown here is derived from an EMBL/GenBank/DDBJ whole genome shotgun (WGS) entry which is preliminary data.</text>
</comment>
<keyword evidence="8" id="KW-0723">Serine/threonine-protein kinase</keyword>
<dbReference type="STRING" id="1182543.W9WE90"/>
<dbReference type="SUPFAM" id="SSF56112">
    <property type="entry name" value="Protein kinase-like (PK-like)"/>
    <property type="match status" value="1"/>
</dbReference>
<dbReference type="InterPro" id="IPR050660">
    <property type="entry name" value="NEK_Ser/Thr_kinase"/>
</dbReference>
<feature type="region of interest" description="Disordered" evidence="6">
    <location>
        <begin position="207"/>
        <end position="236"/>
    </location>
</feature>
<evidence type="ECO:0000256" key="3">
    <source>
        <dbReference type="ARBA" id="ARBA00022741"/>
    </source>
</evidence>
<dbReference type="InterPro" id="IPR011009">
    <property type="entry name" value="Kinase-like_dom_sf"/>
</dbReference>
<reference evidence="8 9" key="1">
    <citation type="submission" date="2013-03" db="EMBL/GenBank/DDBJ databases">
        <title>The Genome Sequence of Cladophialophora psammophila CBS 110553.</title>
        <authorList>
            <consortium name="The Broad Institute Genomics Platform"/>
            <person name="Cuomo C."/>
            <person name="de Hoog S."/>
            <person name="Gorbushina A."/>
            <person name="Walker B."/>
            <person name="Young S.K."/>
            <person name="Zeng Q."/>
            <person name="Gargeya S."/>
            <person name="Fitzgerald M."/>
            <person name="Haas B."/>
            <person name="Abouelleil A."/>
            <person name="Allen A.W."/>
            <person name="Alvarado L."/>
            <person name="Arachchi H.M."/>
            <person name="Berlin A.M."/>
            <person name="Chapman S.B."/>
            <person name="Gainer-Dewar J."/>
            <person name="Goldberg J."/>
            <person name="Griggs A."/>
            <person name="Gujja S."/>
            <person name="Hansen M."/>
            <person name="Howarth C."/>
            <person name="Imamovic A."/>
            <person name="Ireland A."/>
            <person name="Larimer J."/>
            <person name="McCowan C."/>
            <person name="Murphy C."/>
            <person name="Pearson M."/>
            <person name="Poon T.W."/>
            <person name="Priest M."/>
            <person name="Roberts A."/>
            <person name="Saif S."/>
            <person name="Shea T."/>
            <person name="Sisk P."/>
            <person name="Sykes S."/>
            <person name="Wortman J."/>
            <person name="Nusbaum C."/>
            <person name="Birren B."/>
        </authorList>
    </citation>
    <scope>NUCLEOTIDE SEQUENCE [LARGE SCALE GENOMIC DNA]</scope>
    <source>
        <strain evidence="8 9">CBS 110553</strain>
    </source>
</reference>
<protein>
    <recommendedName>
        <fullName evidence="1">non-specific serine/threonine protein kinase</fullName>
        <ecNumber evidence="1">2.7.11.1</ecNumber>
    </recommendedName>
</protein>
<feature type="compositionally biased region" description="Basic residues" evidence="6">
    <location>
        <begin position="634"/>
        <end position="650"/>
    </location>
</feature>
<dbReference type="Pfam" id="PF00069">
    <property type="entry name" value="Pkinase"/>
    <property type="match status" value="1"/>
</dbReference>
<dbReference type="SMART" id="SM00220">
    <property type="entry name" value="S_TKc"/>
    <property type="match status" value="1"/>
</dbReference>
<feature type="compositionally biased region" description="Polar residues" evidence="6">
    <location>
        <begin position="586"/>
        <end position="600"/>
    </location>
</feature>
<feature type="compositionally biased region" description="Basic and acidic residues" evidence="6">
    <location>
        <begin position="207"/>
        <end position="224"/>
    </location>
</feature>
<dbReference type="EC" id="2.7.11.1" evidence="1"/>
<dbReference type="AlphaFoldDB" id="W9WE90"/>
<dbReference type="InterPro" id="IPR000719">
    <property type="entry name" value="Prot_kinase_dom"/>
</dbReference>
<feature type="compositionally biased region" description="Low complexity" evidence="6">
    <location>
        <begin position="514"/>
        <end position="540"/>
    </location>
</feature>
<feature type="compositionally biased region" description="Pro residues" evidence="6">
    <location>
        <begin position="495"/>
        <end position="513"/>
    </location>
</feature>
<keyword evidence="4 8" id="KW-0418">Kinase</keyword>
<dbReference type="Proteomes" id="UP000019471">
    <property type="component" value="Unassembled WGS sequence"/>
</dbReference>
<organism evidence="8 9">
    <name type="scientific">Cladophialophora psammophila CBS 110553</name>
    <dbReference type="NCBI Taxonomy" id="1182543"/>
    <lineage>
        <taxon>Eukaryota</taxon>
        <taxon>Fungi</taxon>
        <taxon>Dikarya</taxon>
        <taxon>Ascomycota</taxon>
        <taxon>Pezizomycotina</taxon>
        <taxon>Eurotiomycetes</taxon>
        <taxon>Chaetothyriomycetidae</taxon>
        <taxon>Chaetothyriales</taxon>
        <taxon>Herpotrichiellaceae</taxon>
        <taxon>Cladophialophora</taxon>
    </lineage>
</organism>
<feature type="compositionally biased region" description="Pro residues" evidence="6">
    <location>
        <begin position="565"/>
        <end position="575"/>
    </location>
</feature>
<feature type="domain" description="Protein kinase" evidence="7">
    <location>
        <begin position="16"/>
        <end position="354"/>
    </location>
</feature>
<sequence length="719" mass="79283">MAPEKYAVFFPEQDGYLFCGSLGAGAEGVTSIVRSIVNNQDYVRKKTKATSATSSHKAGLYCAEVSLYRPHPRIPTLVHSQDFQVLPQGHPRAEEFRATSMLFSYCNGGTLERFIRVLERERILAPEVLVWHLLDNLLEAIEHLHCNASISHGDLKESNIYLHFPTPESRLPDFYIGDLGLARPIDQSVWEVPGNPPARKLRDVKVVKEEDEQAQREYQTRRQMDVAQEQPPPPSRTQQIEAMINDLRGIHTCLSKVLEGRGQPDQNKTFAPFRDWNCVLNIMNTNPEDYNAFVGFRQAVRVLAQHARDTTGGSLPEFQWTRLHRYRDDLAPGMLTPSYSWKRYNHHLANHPWLKSRLPTEWQHKPLPEIQLYKSRYELLSLCAKVPGPWKIARVDPTTLRVLAVEELSFSLHVPSIKDNCPLTPSGRAFNHDDHPMVNQLVTTEVDRLGMANIVSAAMGSGHAYNQVRFWDVDPEWNGERLSTQGQLTLRATYLPPPEPPLPAPEMPPPAPQAGPSAPQRTSPTSSREALATEEASTAAQSPPETQQAATALYPDSPAAQQTSPSPPPPLPPQSQTPLAAEDDSSAPQQGSPVAQQNSPTPRPQTPLVAEPAAAEAAAAPEADAQEEEQANRVVKKTKKGGRKGQKGRARGAAGGGGGGGGARNPPARNHPATRPTRAAQTAPPSRVTTRSMARKAAEEKIIWTRSRTRAAAAAAQRR</sequence>
<proteinExistence type="predicted"/>
<keyword evidence="5" id="KW-0067">ATP-binding</keyword>
<keyword evidence="2" id="KW-0808">Transferase</keyword>
<dbReference type="HOGENOM" id="CLU_399545_0_0_1"/>
<evidence type="ECO:0000256" key="4">
    <source>
        <dbReference type="ARBA" id="ARBA00022777"/>
    </source>
</evidence>
<feature type="compositionally biased region" description="Low complexity" evidence="6">
    <location>
        <begin position="610"/>
        <end position="623"/>
    </location>
</feature>
<feature type="region of interest" description="Disordered" evidence="6">
    <location>
        <begin position="492"/>
        <end position="702"/>
    </location>
</feature>
<name>W9WE90_9EURO</name>
<accession>W9WE90</accession>
<evidence type="ECO:0000256" key="6">
    <source>
        <dbReference type="SAM" id="MobiDB-lite"/>
    </source>
</evidence>
<dbReference type="PANTHER" id="PTHR43671:SF13">
    <property type="entry name" value="SERINE_THREONINE-PROTEIN KINASE NEK2"/>
    <property type="match status" value="1"/>
</dbReference>
<dbReference type="eggNOG" id="ENOG502T1CP">
    <property type="taxonomic scope" value="Eukaryota"/>
</dbReference>